<proteinExistence type="predicted"/>
<feature type="transmembrane region" description="Helical" evidence="1">
    <location>
        <begin position="40"/>
        <end position="64"/>
    </location>
</feature>
<keyword evidence="1" id="KW-0812">Transmembrane</keyword>
<reference evidence="2" key="1">
    <citation type="journal article" date="2008" name="Proc. Natl. Acad. Sci. U.S.A.">
        <title>Whole-genome comparison of disease and carriage strains provides insights into virulence evolution in Neisseria meningitidis.</title>
        <authorList>
            <person name="Schoen C."/>
            <person name="Blom J."/>
            <person name="Claus H."/>
            <person name="Schramm-Glueck A."/>
            <person name="Brandt P."/>
            <person name="Mueller T."/>
            <person name="Goesmann A."/>
            <person name="Joseph B."/>
            <person name="Konietzny S."/>
            <person name="Kurzai O."/>
            <person name="Schmitt C."/>
            <person name="Friedrich T."/>
            <person name="Linke B."/>
            <person name="Vogel U."/>
            <person name="Frosch M."/>
        </authorList>
    </citation>
    <scope>NUCLEOTIDE SEQUENCE</scope>
    <source>
        <strain evidence="2">Alpha275</strain>
    </source>
</reference>
<keyword evidence="1" id="KW-1133">Transmembrane helix</keyword>
<name>C6SN87_NEIME</name>
<organism evidence="2">
    <name type="scientific">Neisseria meningitidis alpha275</name>
    <dbReference type="NCBI Taxonomy" id="295996"/>
    <lineage>
        <taxon>Bacteria</taxon>
        <taxon>Pseudomonadati</taxon>
        <taxon>Pseudomonadota</taxon>
        <taxon>Betaproteobacteria</taxon>
        <taxon>Neisseriales</taxon>
        <taxon>Neisseriaceae</taxon>
        <taxon>Neisseria</taxon>
    </lineage>
</organism>
<sequence>MHGSFINPEGDVFPVRRTSPFFMEVYMPDNMKSKTKVPTAVLASWAAILDDIAKAAIIGIGVVVWSNGYSEEMKNLAMAGLVLLSFEMLYVSFLIRIHISKLEDK</sequence>
<dbReference type="EMBL" id="AM889138">
    <property type="protein sequence ID" value="CBA09973.1"/>
    <property type="molecule type" value="Genomic_DNA"/>
</dbReference>
<evidence type="ECO:0000256" key="1">
    <source>
        <dbReference type="SAM" id="Phobius"/>
    </source>
</evidence>
<accession>C6SN87</accession>
<gene>
    <name evidence="2" type="ORF">NMW_2421</name>
</gene>
<protein>
    <submittedName>
        <fullName evidence="2">Uncharacterized protein</fullName>
    </submittedName>
</protein>
<dbReference type="AlphaFoldDB" id="C6SN87"/>
<evidence type="ECO:0000313" key="2">
    <source>
        <dbReference type="EMBL" id="CBA09973.1"/>
    </source>
</evidence>
<feature type="transmembrane region" description="Helical" evidence="1">
    <location>
        <begin position="76"/>
        <end position="95"/>
    </location>
</feature>
<keyword evidence="1" id="KW-0472">Membrane</keyword>